<organism evidence="12 13">
    <name type="scientific">Sinanodonta woodiana</name>
    <name type="common">Chinese pond mussel</name>
    <name type="synonym">Anodonta woodiana</name>
    <dbReference type="NCBI Taxonomy" id="1069815"/>
    <lineage>
        <taxon>Eukaryota</taxon>
        <taxon>Metazoa</taxon>
        <taxon>Spiralia</taxon>
        <taxon>Lophotrochozoa</taxon>
        <taxon>Mollusca</taxon>
        <taxon>Bivalvia</taxon>
        <taxon>Autobranchia</taxon>
        <taxon>Heteroconchia</taxon>
        <taxon>Palaeoheterodonta</taxon>
        <taxon>Unionida</taxon>
        <taxon>Unionoidea</taxon>
        <taxon>Unionidae</taxon>
        <taxon>Unioninae</taxon>
        <taxon>Sinanodonta</taxon>
    </lineage>
</organism>
<evidence type="ECO:0000256" key="8">
    <source>
        <dbReference type="SAM" id="Coils"/>
    </source>
</evidence>
<dbReference type="GO" id="GO:0034220">
    <property type="term" value="P:monoatomic ion transmembrane transport"/>
    <property type="evidence" value="ECO:0007669"/>
    <property type="project" value="UniProtKB-KW"/>
</dbReference>
<dbReference type="EMBL" id="JBJQND010000012">
    <property type="protein sequence ID" value="KAL3860202.1"/>
    <property type="molecule type" value="Genomic_DNA"/>
</dbReference>
<dbReference type="GO" id="GO:0016020">
    <property type="term" value="C:membrane"/>
    <property type="evidence" value="ECO:0007669"/>
    <property type="project" value="UniProtKB-SubCell"/>
</dbReference>
<evidence type="ECO:0000256" key="4">
    <source>
        <dbReference type="ARBA" id="ARBA00022989"/>
    </source>
</evidence>
<dbReference type="InterPro" id="IPR015449">
    <property type="entry name" value="K_chnl_Ca-activ_SK"/>
</dbReference>
<evidence type="ECO:0000256" key="2">
    <source>
        <dbReference type="ARBA" id="ARBA00022448"/>
    </source>
</evidence>
<comment type="caution">
    <text evidence="12">The sequence shown here is derived from an EMBL/GenBank/DDBJ whole genome shotgun (WGS) entry which is preliminary data.</text>
</comment>
<keyword evidence="6 9" id="KW-0472">Membrane</keyword>
<evidence type="ECO:0000256" key="6">
    <source>
        <dbReference type="ARBA" id="ARBA00023136"/>
    </source>
</evidence>
<dbReference type="SUPFAM" id="SSF81327">
    <property type="entry name" value="Small-conductance potassium channel"/>
    <property type="match status" value="1"/>
</dbReference>
<evidence type="ECO:0008006" key="14">
    <source>
        <dbReference type="Google" id="ProtNLM"/>
    </source>
</evidence>
<gene>
    <name evidence="12" type="ORF">ACJMK2_010358</name>
</gene>
<evidence type="ECO:0000313" key="13">
    <source>
        <dbReference type="Proteomes" id="UP001634394"/>
    </source>
</evidence>
<dbReference type="Pfam" id="PF07885">
    <property type="entry name" value="Ion_trans_2"/>
    <property type="match status" value="1"/>
</dbReference>
<dbReference type="SUPFAM" id="SSF81324">
    <property type="entry name" value="Voltage-gated potassium channels"/>
    <property type="match status" value="1"/>
</dbReference>
<accession>A0ABD3VF58</accession>
<evidence type="ECO:0000256" key="1">
    <source>
        <dbReference type="ARBA" id="ARBA00004141"/>
    </source>
</evidence>
<feature type="transmembrane region" description="Helical" evidence="9">
    <location>
        <begin position="236"/>
        <end position="260"/>
    </location>
</feature>
<dbReference type="Proteomes" id="UP001634394">
    <property type="component" value="Unassembled WGS sequence"/>
</dbReference>
<evidence type="ECO:0000256" key="7">
    <source>
        <dbReference type="ARBA" id="ARBA00023303"/>
    </source>
</evidence>
<evidence type="ECO:0000256" key="5">
    <source>
        <dbReference type="ARBA" id="ARBA00023065"/>
    </source>
</evidence>
<comment type="subcellular location">
    <subcellularLocation>
        <location evidence="1">Membrane</location>
        <topology evidence="1">Multi-pass membrane protein</topology>
    </subcellularLocation>
</comment>
<evidence type="ECO:0000256" key="9">
    <source>
        <dbReference type="SAM" id="Phobius"/>
    </source>
</evidence>
<feature type="transmembrane region" description="Helical" evidence="9">
    <location>
        <begin position="280"/>
        <end position="297"/>
    </location>
</feature>
<evidence type="ECO:0000259" key="10">
    <source>
        <dbReference type="Pfam" id="PF02888"/>
    </source>
</evidence>
<feature type="coiled-coil region" evidence="8">
    <location>
        <begin position="429"/>
        <end position="456"/>
    </location>
</feature>
<keyword evidence="7" id="KW-0407">Ion channel</keyword>
<protein>
    <recommendedName>
        <fullName evidence="14">Calmodulin-binding domain-containing protein</fullName>
    </recommendedName>
</protein>
<sequence>MRETMEGSYLPLVNGNNWQYTNYVSTDNLIGMPGSLKKRVDLDYRKNLGYRLRRRKELINKRTKFVDISFALSLVGILAMIVDAELQFSEVVKHTSMVSISLRFVISLSTAGLLVSIVMYHLIGIGLRMVSEGLENWRLAFTLPDCLKLAAELIVCSFHPFPFLGDVTVPMAVAGYGDDLNGFETHYIPLNALLSMIMFIRIYLLGRFVVVHSALFCDTTVQSLGAMSNVNINTQFVFKALMSTMPGACLLVTMGTTILLNSWTLRMCEHYALAGHKDTFFIQAMWITCVTFLTLGYGDIVPRTMCGRVIAIATALMGVGIMALCVAVLTKKLEQTRGQRHVHTFVQRIHLDKLYKEAASNVIKEALLVWRLKRSGYAPDDGRMIKHKKRLTQAVKEMNRTQFLKCQFGDSLVDTVEIFNSVNHIHSIANELKEDHSKLKARMESMEQLMANIHSQLSEIRQSMRPTVINDNQS</sequence>
<feature type="domain" description="Potassium channel" evidence="11">
    <location>
        <begin position="260"/>
        <end position="334"/>
    </location>
</feature>
<evidence type="ECO:0000259" key="11">
    <source>
        <dbReference type="Pfam" id="PF07885"/>
    </source>
</evidence>
<dbReference type="Pfam" id="PF03530">
    <property type="entry name" value="SK_channel"/>
    <property type="match status" value="1"/>
</dbReference>
<dbReference type="InterPro" id="IPR013099">
    <property type="entry name" value="K_chnl_dom"/>
</dbReference>
<evidence type="ECO:0000313" key="12">
    <source>
        <dbReference type="EMBL" id="KAL3860202.1"/>
    </source>
</evidence>
<keyword evidence="3 9" id="KW-0812">Transmembrane</keyword>
<feature type="transmembrane region" description="Helical" evidence="9">
    <location>
        <begin position="193"/>
        <end position="216"/>
    </location>
</feature>
<dbReference type="PANTHER" id="PTHR10153">
    <property type="entry name" value="SMALL CONDUCTANCE CALCIUM-ACTIVATED POTASSIUM CHANNEL"/>
    <property type="match status" value="1"/>
</dbReference>
<keyword evidence="2" id="KW-0813">Transport</keyword>
<evidence type="ECO:0000256" key="3">
    <source>
        <dbReference type="ARBA" id="ARBA00022692"/>
    </source>
</evidence>
<feature type="transmembrane region" description="Helical" evidence="9">
    <location>
        <begin position="102"/>
        <end position="123"/>
    </location>
</feature>
<keyword evidence="5" id="KW-0406">Ion transport</keyword>
<dbReference type="InterPro" id="IPR004178">
    <property type="entry name" value="CaM-bd_dom"/>
</dbReference>
<dbReference type="AlphaFoldDB" id="A0ABD3VF58"/>
<dbReference type="Pfam" id="PF02888">
    <property type="entry name" value="CaMBD"/>
    <property type="match status" value="1"/>
</dbReference>
<keyword evidence="13" id="KW-1185">Reference proteome</keyword>
<dbReference type="Gene3D" id="1.10.287.70">
    <property type="match status" value="2"/>
</dbReference>
<keyword evidence="4 9" id="KW-1133">Transmembrane helix</keyword>
<keyword evidence="8" id="KW-0175">Coiled coil</keyword>
<reference evidence="12 13" key="1">
    <citation type="submission" date="2024-11" db="EMBL/GenBank/DDBJ databases">
        <title>Chromosome-level genome assembly of the freshwater bivalve Anodonta woodiana.</title>
        <authorList>
            <person name="Chen X."/>
        </authorList>
    </citation>
    <scope>NUCLEOTIDE SEQUENCE [LARGE SCALE GENOMIC DNA]</scope>
    <source>
        <strain evidence="12">MN2024</strain>
        <tissue evidence="12">Gills</tissue>
    </source>
</reference>
<proteinExistence type="predicted"/>
<name>A0ABD3VF58_SINWO</name>
<feature type="transmembrane region" description="Helical" evidence="9">
    <location>
        <begin position="309"/>
        <end position="330"/>
    </location>
</feature>
<dbReference type="InterPro" id="IPR036122">
    <property type="entry name" value="CaM-bd_dom_sf"/>
</dbReference>
<feature type="transmembrane region" description="Helical" evidence="9">
    <location>
        <begin position="65"/>
        <end position="82"/>
    </location>
</feature>
<feature type="domain" description="Calmodulin-binding" evidence="10">
    <location>
        <begin position="350"/>
        <end position="416"/>
    </location>
</feature>